<comment type="caution">
    <text evidence="2">The sequence shown here is derived from an EMBL/GenBank/DDBJ whole genome shotgun (WGS) entry which is preliminary data.</text>
</comment>
<organism evidence="2 3">
    <name type="scientific">Solidesulfovibrio fructosivorans JJ]</name>
    <dbReference type="NCBI Taxonomy" id="596151"/>
    <lineage>
        <taxon>Bacteria</taxon>
        <taxon>Pseudomonadati</taxon>
        <taxon>Thermodesulfobacteriota</taxon>
        <taxon>Desulfovibrionia</taxon>
        <taxon>Desulfovibrionales</taxon>
        <taxon>Desulfovibrionaceae</taxon>
        <taxon>Solidesulfovibrio</taxon>
    </lineage>
</organism>
<sequence length="178" mass="18640" precursor="true">MKHSLVVILFSILVIVLATGPGRAADKKSEAAGEVLFAAKRLACAFTHGVVAGFSPRGSVSIKPPLNPNIPGLTISIVDRKAKRVMLEEDDLETPGVYMTGPEGLTAMARYPDGGVTLVTVYPLYSGASDNFLMVASHHGAATMPQMTQRYGLCRVAADAPPPAPTPPPAAKGHGEHK</sequence>
<dbReference type="EMBL" id="AECZ01000013">
    <property type="protein sequence ID" value="EFL51002.1"/>
    <property type="molecule type" value="Genomic_DNA"/>
</dbReference>
<feature type="compositionally biased region" description="Pro residues" evidence="1">
    <location>
        <begin position="160"/>
        <end position="170"/>
    </location>
</feature>
<dbReference type="Proteomes" id="UP000006250">
    <property type="component" value="Unassembled WGS sequence"/>
</dbReference>
<evidence type="ECO:0000313" key="2">
    <source>
        <dbReference type="EMBL" id="EFL51002.1"/>
    </source>
</evidence>
<evidence type="ECO:0000256" key="1">
    <source>
        <dbReference type="SAM" id="MobiDB-lite"/>
    </source>
</evidence>
<dbReference type="RefSeq" id="WP_005993761.1">
    <property type="nucleotide sequence ID" value="NZ_AECZ01000013.1"/>
</dbReference>
<dbReference type="STRING" id="596151.DesfrDRAFT_2161"/>
<dbReference type="OrthoDB" id="5458870at2"/>
<name>E1JX37_SOLFR</name>
<proteinExistence type="predicted"/>
<dbReference type="eggNOG" id="ENOG50317W1">
    <property type="taxonomic scope" value="Bacteria"/>
</dbReference>
<gene>
    <name evidence="2" type="ORF">DesfrDRAFT_2161</name>
</gene>
<feature type="region of interest" description="Disordered" evidence="1">
    <location>
        <begin position="158"/>
        <end position="178"/>
    </location>
</feature>
<evidence type="ECO:0000313" key="3">
    <source>
        <dbReference type="Proteomes" id="UP000006250"/>
    </source>
</evidence>
<protein>
    <submittedName>
        <fullName evidence="2">Uncharacterized protein</fullName>
    </submittedName>
</protein>
<dbReference type="AlphaFoldDB" id="E1JX37"/>
<reference evidence="2 3" key="1">
    <citation type="submission" date="2010-08" db="EMBL/GenBank/DDBJ databases">
        <title>The draft genome of Desulfovibrio fructosovorans JJ.</title>
        <authorList>
            <consortium name="US DOE Joint Genome Institute (JGI-PGF)"/>
            <person name="Lucas S."/>
            <person name="Copeland A."/>
            <person name="Lapidus A."/>
            <person name="Cheng J.-F."/>
            <person name="Bruce D."/>
            <person name="Goodwin L."/>
            <person name="Pitluck S."/>
            <person name="Land M.L."/>
            <person name="Hauser L."/>
            <person name="Chang Y.-J."/>
            <person name="Jeffries C."/>
            <person name="Wall J.D."/>
            <person name="Stahl D.A."/>
            <person name="Arkin A.P."/>
            <person name="Dehal P."/>
            <person name="Stolyar S.M."/>
            <person name="Hazen T.C."/>
            <person name="Woyke T.J."/>
        </authorList>
    </citation>
    <scope>NUCLEOTIDE SEQUENCE [LARGE SCALE GENOMIC DNA]</scope>
    <source>
        <strain evidence="2 3">JJ</strain>
    </source>
</reference>
<keyword evidence="3" id="KW-1185">Reference proteome</keyword>
<accession>E1JX37</accession>